<dbReference type="PANTHER" id="PTHR10791">
    <property type="entry name" value="RAG1-ACTIVATING PROTEIN 1"/>
    <property type="match status" value="1"/>
</dbReference>
<dbReference type="FunFam" id="1.20.1280.290:FF:000001">
    <property type="entry name" value="Bidirectional sugar transporter SWEET"/>
    <property type="match status" value="1"/>
</dbReference>
<dbReference type="GO" id="GO:0016020">
    <property type="term" value="C:membrane"/>
    <property type="evidence" value="ECO:0007669"/>
    <property type="project" value="InterPro"/>
</dbReference>
<dbReference type="AlphaFoldDB" id="A0AAE0EHC4"/>
<evidence type="ECO:0000256" key="4">
    <source>
        <dbReference type="ARBA" id="ARBA00022597"/>
    </source>
</evidence>
<feature type="transmembrane region" description="Helical" evidence="9">
    <location>
        <begin position="104"/>
        <end position="127"/>
    </location>
</feature>
<comment type="caution">
    <text evidence="9">Lacks conserved residue(s) required for the propagation of feature annotation.</text>
</comment>
<evidence type="ECO:0000256" key="8">
    <source>
        <dbReference type="ARBA" id="ARBA00023136"/>
    </source>
</evidence>
<dbReference type="FunFam" id="1.20.1280.290:FF:000002">
    <property type="entry name" value="Bidirectional sugar transporter SWEET"/>
    <property type="match status" value="1"/>
</dbReference>
<dbReference type="GO" id="GO:0012505">
    <property type="term" value="C:endomembrane system"/>
    <property type="evidence" value="ECO:0007669"/>
    <property type="project" value="UniProtKB-SubCell"/>
</dbReference>
<dbReference type="InterPro" id="IPR047664">
    <property type="entry name" value="SWEET"/>
</dbReference>
<keyword evidence="8 9" id="KW-0472">Membrane</keyword>
<comment type="caution">
    <text evidence="10">The sequence shown here is derived from an EMBL/GenBank/DDBJ whole genome shotgun (WGS) entry which is preliminary data.</text>
</comment>
<organism evidence="10 11">
    <name type="scientific">Dipteronia sinensis</name>
    <dbReference type="NCBI Taxonomy" id="43782"/>
    <lineage>
        <taxon>Eukaryota</taxon>
        <taxon>Viridiplantae</taxon>
        <taxon>Streptophyta</taxon>
        <taxon>Embryophyta</taxon>
        <taxon>Tracheophyta</taxon>
        <taxon>Spermatophyta</taxon>
        <taxon>Magnoliopsida</taxon>
        <taxon>eudicotyledons</taxon>
        <taxon>Gunneridae</taxon>
        <taxon>Pentapetalae</taxon>
        <taxon>rosids</taxon>
        <taxon>malvids</taxon>
        <taxon>Sapindales</taxon>
        <taxon>Sapindaceae</taxon>
        <taxon>Hippocastanoideae</taxon>
        <taxon>Acereae</taxon>
        <taxon>Dipteronia</taxon>
    </lineage>
</organism>
<keyword evidence="7 9" id="KW-1133">Transmembrane helix</keyword>
<comment type="similarity">
    <text evidence="2 9">Belongs to the SWEET sugar transporter family.</text>
</comment>
<comment type="subcellular location">
    <subcellularLocation>
        <location evidence="1">Endomembrane system</location>
        <topology evidence="1">Multi-pass membrane protein</topology>
    </subcellularLocation>
</comment>
<name>A0AAE0EHC4_9ROSI</name>
<accession>A0AAE0EHC4</accession>
<dbReference type="PANTHER" id="PTHR10791:SF130">
    <property type="entry name" value="BIDIRECTIONAL SUGAR TRANSPORTER SWEET6-RELATED"/>
    <property type="match status" value="1"/>
</dbReference>
<comment type="function">
    <text evidence="9">Mediates both low-affinity uptake and efflux of sugar across the membrane.</text>
</comment>
<feature type="transmembrane region" description="Helical" evidence="9">
    <location>
        <begin position="12"/>
        <end position="35"/>
    </location>
</feature>
<evidence type="ECO:0000256" key="6">
    <source>
        <dbReference type="ARBA" id="ARBA00022737"/>
    </source>
</evidence>
<keyword evidence="6" id="KW-0677">Repeat</keyword>
<evidence type="ECO:0000256" key="5">
    <source>
        <dbReference type="ARBA" id="ARBA00022692"/>
    </source>
</evidence>
<dbReference type="InterPro" id="IPR004316">
    <property type="entry name" value="SWEET_rpt"/>
</dbReference>
<reference evidence="10" key="1">
    <citation type="journal article" date="2023" name="Plant J.">
        <title>Genome sequences and population genomics provide insights into the demographic history, inbreeding, and mutation load of two 'living fossil' tree species of Dipteronia.</title>
        <authorList>
            <person name="Feng Y."/>
            <person name="Comes H.P."/>
            <person name="Chen J."/>
            <person name="Zhu S."/>
            <person name="Lu R."/>
            <person name="Zhang X."/>
            <person name="Li P."/>
            <person name="Qiu J."/>
            <person name="Olsen K.M."/>
            <person name="Qiu Y."/>
        </authorList>
    </citation>
    <scope>NUCLEOTIDE SEQUENCE</scope>
    <source>
        <strain evidence="10">NBL</strain>
    </source>
</reference>
<evidence type="ECO:0000256" key="2">
    <source>
        <dbReference type="ARBA" id="ARBA00007809"/>
    </source>
</evidence>
<protein>
    <recommendedName>
        <fullName evidence="9">Bidirectional sugar transporter SWEET</fullName>
    </recommendedName>
</protein>
<keyword evidence="11" id="KW-1185">Reference proteome</keyword>
<keyword evidence="4 9" id="KW-0762">Sugar transport</keyword>
<feature type="transmembrane region" description="Helical" evidence="9">
    <location>
        <begin position="133"/>
        <end position="154"/>
    </location>
</feature>
<dbReference type="Pfam" id="PF03083">
    <property type="entry name" value="MtN3_slv"/>
    <property type="match status" value="2"/>
</dbReference>
<evidence type="ECO:0000256" key="3">
    <source>
        <dbReference type="ARBA" id="ARBA00022448"/>
    </source>
</evidence>
<feature type="transmembrane region" description="Helical" evidence="9">
    <location>
        <begin position="194"/>
        <end position="216"/>
    </location>
</feature>
<evidence type="ECO:0000313" key="11">
    <source>
        <dbReference type="Proteomes" id="UP001281410"/>
    </source>
</evidence>
<dbReference type="Proteomes" id="UP001281410">
    <property type="component" value="Unassembled WGS sequence"/>
</dbReference>
<evidence type="ECO:0000313" key="10">
    <source>
        <dbReference type="EMBL" id="KAK3228099.1"/>
    </source>
</evidence>
<sequence length="271" mass="29916">MVSATVNTVRNVVGILGNIISLFLFLSPVPTFVQIVKKGSVEQYSPFPYLATLINCMVWVLFGLPMVHPNSMLVVTINGTGTAIEFVYIALFLFYSDKKKRLKVFLGVLVELIFIVVVTILVLALLHTTKQRSLVVGIICILFNIMMYAAPLSVMKLVITTKSVEYMPFFLSLASFGNGVAWFTYAFLPFDEFIAIPNGLGTMFSLAQLLLYGCYYKSTQRIKAARQQQQQLGSKGELDMSEVVVSGDSRKIAGTTTLHNGHHGGSEIYGT</sequence>
<evidence type="ECO:0000256" key="7">
    <source>
        <dbReference type="ARBA" id="ARBA00022989"/>
    </source>
</evidence>
<feature type="transmembrane region" description="Helical" evidence="9">
    <location>
        <begin position="47"/>
        <end position="67"/>
    </location>
</feature>
<keyword evidence="5 9" id="KW-0812">Transmembrane</keyword>
<keyword evidence="3 9" id="KW-0813">Transport</keyword>
<dbReference type="GO" id="GO:0051260">
    <property type="term" value="P:protein homooligomerization"/>
    <property type="evidence" value="ECO:0007669"/>
    <property type="project" value="UniProtKB-ARBA"/>
</dbReference>
<evidence type="ECO:0000256" key="1">
    <source>
        <dbReference type="ARBA" id="ARBA00004127"/>
    </source>
</evidence>
<evidence type="ECO:0000256" key="9">
    <source>
        <dbReference type="RuleBase" id="RU910715"/>
    </source>
</evidence>
<proteinExistence type="inferred from homology"/>
<feature type="transmembrane region" description="Helical" evidence="9">
    <location>
        <begin position="73"/>
        <end position="95"/>
    </location>
</feature>
<dbReference type="GO" id="GO:0051119">
    <property type="term" value="F:sugar transmembrane transporter activity"/>
    <property type="evidence" value="ECO:0007669"/>
    <property type="project" value="InterPro"/>
</dbReference>
<dbReference type="Gene3D" id="1.20.1280.290">
    <property type="match status" value="2"/>
</dbReference>
<gene>
    <name evidence="10" type="ORF">Dsin_007961</name>
</gene>
<dbReference type="EMBL" id="JANJYJ010000002">
    <property type="protein sequence ID" value="KAK3228099.1"/>
    <property type="molecule type" value="Genomic_DNA"/>
</dbReference>